<evidence type="ECO:0000313" key="2">
    <source>
        <dbReference type="Proteomes" id="UP000234190"/>
    </source>
</evidence>
<dbReference type="InterPro" id="IPR042257">
    <property type="entry name" value="DGOK_C"/>
</dbReference>
<dbReference type="CDD" id="cd24012">
    <property type="entry name" value="ASKHA_NBD_KDGal-kinase"/>
    <property type="match status" value="1"/>
</dbReference>
<organism evidence="1 2">
    <name type="scientific">Pollutimonas subterranea</name>
    <dbReference type="NCBI Taxonomy" id="2045210"/>
    <lineage>
        <taxon>Bacteria</taxon>
        <taxon>Pseudomonadati</taxon>
        <taxon>Pseudomonadota</taxon>
        <taxon>Betaproteobacteria</taxon>
        <taxon>Burkholderiales</taxon>
        <taxon>Alcaligenaceae</taxon>
        <taxon>Pollutimonas</taxon>
    </lineage>
</organism>
<protein>
    <submittedName>
        <fullName evidence="1">2-dehydro-3-deoxygalactonokinase</fullName>
    </submittedName>
</protein>
<dbReference type="EMBL" id="PDNW01000010">
    <property type="protein sequence ID" value="PLC49492.1"/>
    <property type="molecule type" value="Genomic_DNA"/>
</dbReference>
<proteinExistence type="predicted"/>
<reference evidence="1 2" key="1">
    <citation type="submission" date="2017-10" db="EMBL/GenBank/DDBJ databases">
        <title>Two draft genome sequences of Pusillimonas sp. strains isolated from a nitrate- and radionuclide-contaminated groundwater in Russia.</title>
        <authorList>
            <person name="Grouzdev D.S."/>
            <person name="Tourova T.P."/>
            <person name="Goeva M.A."/>
            <person name="Babich T.L."/>
            <person name="Sokolova D.S."/>
            <person name="Abdullin R."/>
            <person name="Poltaraus A.B."/>
            <person name="Toshchakov S.V."/>
            <person name="Nazina T.N."/>
        </authorList>
    </citation>
    <scope>NUCLEOTIDE SEQUENCE [LARGE SCALE GENOMIC DNA]</scope>
    <source>
        <strain evidence="1 2">JR1/69-3-13</strain>
    </source>
</reference>
<keyword evidence="1" id="KW-0808">Transferase</keyword>
<dbReference type="InterPro" id="IPR007729">
    <property type="entry name" value="DGOK"/>
</dbReference>
<dbReference type="GO" id="GO:0034194">
    <property type="term" value="P:D-galactonate catabolic process"/>
    <property type="evidence" value="ECO:0007669"/>
    <property type="project" value="InterPro"/>
</dbReference>
<dbReference type="GO" id="GO:0008671">
    <property type="term" value="F:2-dehydro-3-deoxygalactonokinase activity"/>
    <property type="evidence" value="ECO:0007669"/>
    <property type="project" value="InterPro"/>
</dbReference>
<sequence>MRTASYLIALDWGTSSLRAALMAADGAVLDEVSSDDGILSAAAGRGFRAVFDHVAGPWLADHPDSVVLAAGMIGSRQGWREAPYIACPAGFTELGEGLVSLDEHGLTLGLVPGLSAQHADGVPDVMRGEEVQVFGALDALGLDDGLFVLPGTHSKWVRVENRRIVSFHTYMTGEVFALLRWQSILSRLMPDHDTTPWEEGRVVFTKACALAAEGALLHRLFSVRSQGLLGKLPGDQQSDYLSGLLIGEEVREALALTGSPASGHVHLICNAALFVRYQAALSVFGVDSSACSAQASFRGMYAMARERRLIGVLK</sequence>
<evidence type="ECO:0000313" key="1">
    <source>
        <dbReference type="EMBL" id="PLC49492.1"/>
    </source>
</evidence>
<gene>
    <name evidence="1" type="ORF">CR159_12880</name>
</gene>
<dbReference type="Gene3D" id="3.30.420.300">
    <property type="entry name" value="2-keto-3-deoxy-galactonokinase, substrate binding domain"/>
    <property type="match status" value="1"/>
</dbReference>
<accession>A0A2N4U386</accession>
<dbReference type="OrthoDB" id="256574at2"/>
<dbReference type="InterPro" id="IPR042258">
    <property type="entry name" value="DGOK_N"/>
</dbReference>
<keyword evidence="2" id="KW-1185">Reference proteome</keyword>
<dbReference type="Proteomes" id="UP000234190">
    <property type="component" value="Unassembled WGS sequence"/>
</dbReference>
<keyword evidence="1" id="KW-0418">Kinase</keyword>
<dbReference type="Gene3D" id="3.30.420.310">
    <property type="entry name" value="2-keto-3-deoxy-galactonokinase, C-terminal domain"/>
    <property type="match status" value="1"/>
</dbReference>
<dbReference type="RefSeq" id="WP_102074367.1">
    <property type="nucleotide sequence ID" value="NZ_PDNW01000010.1"/>
</dbReference>
<dbReference type="AlphaFoldDB" id="A0A2N4U386"/>
<name>A0A2N4U386_9BURK</name>
<dbReference type="Pfam" id="PF05035">
    <property type="entry name" value="DGOK"/>
    <property type="match status" value="1"/>
</dbReference>
<comment type="caution">
    <text evidence="1">The sequence shown here is derived from an EMBL/GenBank/DDBJ whole genome shotgun (WGS) entry which is preliminary data.</text>
</comment>